<accession>D7CWH8</accession>
<proteinExistence type="predicted"/>
<dbReference type="Gene3D" id="2.60.40.10">
    <property type="entry name" value="Immunoglobulins"/>
    <property type="match status" value="1"/>
</dbReference>
<dbReference type="HOGENOM" id="CLU_469234_0_0_0"/>
<dbReference type="PROSITE" id="PS51257">
    <property type="entry name" value="PROKAR_LIPOPROTEIN"/>
    <property type="match status" value="1"/>
</dbReference>
<reference evidence="2 3" key="2">
    <citation type="journal article" date="2011" name="Stand. Genomic Sci.">
        <title>Complete genome sequence of Truepera radiovictrix type strain (RQ-24).</title>
        <authorList>
            <person name="Ivanova N."/>
            <person name="Rohde C."/>
            <person name="Munk C."/>
            <person name="Nolan M."/>
            <person name="Lucas S."/>
            <person name="Del Rio T.G."/>
            <person name="Tice H."/>
            <person name="Deshpande S."/>
            <person name="Cheng J.F."/>
            <person name="Tapia R."/>
            <person name="Han C."/>
            <person name="Goodwin L."/>
            <person name="Pitluck S."/>
            <person name="Liolios K."/>
            <person name="Mavromatis K."/>
            <person name="Mikhailova N."/>
            <person name="Pati A."/>
            <person name="Chen A."/>
            <person name="Palaniappan K."/>
            <person name="Land M."/>
            <person name="Hauser L."/>
            <person name="Chang Y.J."/>
            <person name="Jeffries C.D."/>
            <person name="Brambilla E."/>
            <person name="Rohde M."/>
            <person name="Goker M."/>
            <person name="Tindall B.J."/>
            <person name="Woyke T."/>
            <person name="Bristow J."/>
            <person name="Eisen J.A."/>
            <person name="Markowitz V."/>
            <person name="Hugenholtz P."/>
            <person name="Kyrpides N.C."/>
            <person name="Klenk H.P."/>
            <person name="Lapidus A."/>
        </authorList>
    </citation>
    <scope>NUCLEOTIDE SEQUENCE [LARGE SCALE GENOMIC DNA]</scope>
    <source>
        <strain evidence="3">DSM 17093 / CIP 108686 / LMG 22925 / RQ-24</strain>
    </source>
</reference>
<reference evidence="3" key="1">
    <citation type="submission" date="2010-05" db="EMBL/GenBank/DDBJ databases">
        <title>The complete genome of Truepera radiovictris DSM 17093.</title>
        <authorList>
            <consortium name="US DOE Joint Genome Institute (JGI-PGF)"/>
            <person name="Lucas S."/>
            <person name="Copeland A."/>
            <person name="Lapidus A."/>
            <person name="Glavina del Rio T."/>
            <person name="Dalin E."/>
            <person name="Tice H."/>
            <person name="Bruce D."/>
            <person name="Goodwin L."/>
            <person name="Pitluck S."/>
            <person name="Kyrpides N."/>
            <person name="Mavromatis K."/>
            <person name="Ovchinnikova G."/>
            <person name="Munk A.C."/>
            <person name="Detter J.C."/>
            <person name="Han C."/>
            <person name="Tapia R."/>
            <person name="Land M."/>
            <person name="Hauser L."/>
            <person name="Markowitz V."/>
            <person name="Cheng J.-F."/>
            <person name="Hugenholtz P."/>
            <person name="Woyke T."/>
            <person name="Wu D."/>
            <person name="Tindall B."/>
            <person name="Pomrenke H.G."/>
            <person name="Brambilla E."/>
            <person name="Klenk H.-P."/>
            <person name="Eisen J.A."/>
        </authorList>
    </citation>
    <scope>NUCLEOTIDE SEQUENCE [LARGE SCALE GENOMIC DNA]</scope>
    <source>
        <strain evidence="3">DSM 17093 / CIP 108686 / LMG 22925 / RQ-24</strain>
    </source>
</reference>
<dbReference type="Pfam" id="PF06439">
    <property type="entry name" value="3keto-disac_hyd"/>
    <property type="match status" value="1"/>
</dbReference>
<dbReference type="eggNOG" id="COG2133">
    <property type="taxonomic scope" value="Bacteria"/>
</dbReference>
<dbReference type="RefSeq" id="WP_013177747.1">
    <property type="nucleotide sequence ID" value="NC_014221.1"/>
</dbReference>
<dbReference type="Gene3D" id="2.60.120.560">
    <property type="entry name" value="Exo-inulinase, domain 1"/>
    <property type="match status" value="1"/>
</dbReference>
<evidence type="ECO:0000259" key="1">
    <source>
        <dbReference type="Pfam" id="PF06439"/>
    </source>
</evidence>
<dbReference type="EMBL" id="CP002049">
    <property type="protein sequence ID" value="ADI14377.1"/>
    <property type="molecule type" value="Genomic_DNA"/>
</dbReference>
<protein>
    <recommendedName>
        <fullName evidence="1">3-keto-alpha-glucoside-1,2-lyase/3-keto-2-hydroxy-glucal hydratase domain-containing protein</fullName>
    </recommendedName>
</protein>
<dbReference type="OrthoDB" id="9784457at2"/>
<sequence>MHLTRPSLPHRLPPNPLWALLGLLVTLAACNGATTENDLGPRVSGLEVASPSAHTLIFSAPQGARAPLQEVTVRNPTDQPLEVSDVSLGGVDADAFFLESPPALPLRIAPQSSYTFTIGFAPPHAGSQNATLELSTASPQSTARVALYGLAARGEGGALEPSLHEIVQTLGYAIDVGGTELILSTKDAPIGDEITVTLFERASEAPVTLTPVARYGPEALLRFGFVTFDGQQPERHELGRVAPEDAQRLLPPLQSGQTSFDPGDTPFGVYVRSGSREGSTISALNTGLARAIRVYPLSDRVGRPLRNSYLIAFEEATNGDYQDAVFVLHNAQPSSALLPTELESPWQPLFNGRDLTGWYTYLPSHGVDHDPEGVFRVEDGVLHILDVPQRGRREFGYIATHAEFENYHLRLEYRWGEKRFPPRERAKRDSGIIYHVTGPDGVWPRGVEYQIQEGDTGDFWLIGGTTLATTVASTRAAEPRYKQHGEPYTSRPGRFVRVVKDGTYERLEGWNTAEVIVRGNTAVHLINGRVNNRAYGLFQPGPDGQKVPLTRGRILLQAEGAQIMFRNIEIRPLQAARDDLP</sequence>
<dbReference type="AlphaFoldDB" id="D7CWH8"/>
<feature type="domain" description="3-keto-alpha-glucoside-1,2-lyase/3-keto-2-hydroxy-glucal hydratase" evidence="1">
    <location>
        <begin position="346"/>
        <end position="571"/>
    </location>
</feature>
<keyword evidence="3" id="KW-1185">Reference proteome</keyword>
<dbReference type="Proteomes" id="UP000000379">
    <property type="component" value="Chromosome"/>
</dbReference>
<evidence type="ECO:0000313" key="2">
    <source>
        <dbReference type="EMBL" id="ADI14377.1"/>
    </source>
</evidence>
<dbReference type="InterPro" id="IPR010496">
    <property type="entry name" value="AL/BT2_dom"/>
</dbReference>
<dbReference type="InterPro" id="IPR013783">
    <property type="entry name" value="Ig-like_fold"/>
</dbReference>
<dbReference type="GO" id="GO:0016787">
    <property type="term" value="F:hydrolase activity"/>
    <property type="evidence" value="ECO:0007669"/>
    <property type="project" value="InterPro"/>
</dbReference>
<organism evidence="2 3">
    <name type="scientific">Truepera radiovictrix (strain DSM 17093 / CIP 108686 / LMG 22925 / RQ-24)</name>
    <dbReference type="NCBI Taxonomy" id="649638"/>
    <lineage>
        <taxon>Bacteria</taxon>
        <taxon>Thermotogati</taxon>
        <taxon>Deinococcota</taxon>
        <taxon>Deinococci</taxon>
        <taxon>Trueperales</taxon>
        <taxon>Trueperaceae</taxon>
        <taxon>Truepera</taxon>
    </lineage>
</organism>
<dbReference type="STRING" id="649638.Trad_1254"/>
<gene>
    <name evidence="2" type="ordered locus">Trad_1254</name>
</gene>
<evidence type="ECO:0000313" key="3">
    <source>
        <dbReference type="Proteomes" id="UP000000379"/>
    </source>
</evidence>
<dbReference type="KEGG" id="tra:Trad_1254"/>
<name>D7CWH8_TRURR</name>